<proteinExistence type="predicted"/>
<organism evidence="1 2">
    <name type="scientific">Vaccinium darrowii</name>
    <dbReference type="NCBI Taxonomy" id="229202"/>
    <lineage>
        <taxon>Eukaryota</taxon>
        <taxon>Viridiplantae</taxon>
        <taxon>Streptophyta</taxon>
        <taxon>Embryophyta</taxon>
        <taxon>Tracheophyta</taxon>
        <taxon>Spermatophyta</taxon>
        <taxon>Magnoliopsida</taxon>
        <taxon>eudicotyledons</taxon>
        <taxon>Gunneridae</taxon>
        <taxon>Pentapetalae</taxon>
        <taxon>asterids</taxon>
        <taxon>Ericales</taxon>
        <taxon>Ericaceae</taxon>
        <taxon>Vaccinioideae</taxon>
        <taxon>Vaccinieae</taxon>
        <taxon>Vaccinium</taxon>
    </lineage>
</organism>
<reference evidence="1 2" key="1">
    <citation type="journal article" date="2021" name="Hortic Res">
        <title>High-quality reference genome and annotation aids understanding of berry development for evergreen blueberry (Vaccinium darrowii).</title>
        <authorList>
            <person name="Yu J."/>
            <person name="Hulse-Kemp A.M."/>
            <person name="Babiker E."/>
            <person name="Staton M."/>
        </authorList>
    </citation>
    <scope>NUCLEOTIDE SEQUENCE [LARGE SCALE GENOMIC DNA]</scope>
    <source>
        <strain evidence="2">cv. NJ 8807/NJ 8810</strain>
        <tissue evidence="1">Young leaf</tissue>
    </source>
</reference>
<dbReference type="EMBL" id="CM037159">
    <property type="protein sequence ID" value="KAH7865289.1"/>
    <property type="molecule type" value="Genomic_DNA"/>
</dbReference>
<accession>A0ACB7ZIE9</accession>
<comment type="caution">
    <text evidence="1">The sequence shown here is derived from an EMBL/GenBank/DDBJ whole genome shotgun (WGS) entry which is preliminary data.</text>
</comment>
<evidence type="ECO:0000313" key="2">
    <source>
        <dbReference type="Proteomes" id="UP000828048"/>
    </source>
</evidence>
<evidence type="ECO:0000313" key="1">
    <source>
        <dbReference type="EMBL" id="KAH7865289.1"/>
    </source>
</evidence>
<sequence>MNQHTTNLKDDSLVDVDEALYLQEIGVNSFPELFRMEGMAQEMAGRILVLQPASLAEFTERCELELHFSTSRA</sequence>
<protein>
    <submittedName>
        <fullName evidence="1">Uncharacterized protein</fullName>
    </submittedName>
</protein>
<dbReference type="Proteomes" id="UP000828048">
    <property type="component" value="Chromosome 9"/>
</dbReference>
<keyword evidence="2" id="KW-1185">Reference proteome</keyword>
<name>A0ACB7ZIE9_9ERIC</name>
<gene>
    <name evidence="1" type="ORF">Vadar_004692</name>
</gene>